<dbReference type="NCBIfam" id="TIGR03560">
    <property type="entry name" value="F420_Rv1855c"/>
    <property type="match status" value="1"/>
</dbReference>
<reference evidence="6 7" key="1">
    <citation type="submission" date="2015-02" db="EMBL/GenBank/DDBJ databases">
        <title>Draft genome sequences of ten Microbacterium spp. with emphasis on heavy metal contaminated environments.</title>
        <authorList>
            <person name="Corretto E."/>
        </authorList>
    </citation>
    <scope>NUCLEOTIDE SEQUENCE [LARGE SCALE GENOMIC DNA]</scope>
    <source>
        <strain evidence="6 7">DSM 18659</strain>
    </source>
</reference>
<evidence type="ECO:0000256" key="2">
    <source>
        <dbReference type="ARBA" id="ARBA00022643"/>
    </source>
</evidence>
<keyword evidence="2" id="KW-0288">FMN</keyword>
<dbReference type="PATRIC" id="fig|400772.4.peg.1446"/>
<name>A0A0F0LVG6_9MICO</name>
<accession>A0A0F0LVG6</accession>
<feature type="domain" description="Luciferase-like" evidence="5">
    <location>
        <begin position="59"/>
        <end position="290"/>
    </location>
</feature>
<evidence type="ECO:0000259" key="5">
    <source>
        <dbReference type="Pfam" id="PF00296"/>
    </source>
</evidence>
<dbReference type="STRING" id="400772.RR49_01424"/>
<sequence length="322" mass="34724">MPPVRTVLIDQTARRRASGRSLCEETGAAPVGSERVVEFGLHIADFTWKTGPAQLGPALAAHVRNAEAAGIQRLTVMDHFWQLPGIGPEDHEMLEAYATLGFIAAHTEKALLHTLVTGVIYRHPSLLAKQISTLNVLSGGRVGLGIGAAWNEQECVGLGFPFPPVAQRFRELEETLQICAQMWSDDDGPFEGRIWQLERTINSPQNITKPYLMIGGGGEKKTLRLVAEHADACNLSAMADLEVPAHKLDVLRGHCDAVGRDYDTIEKTAMIAVSPASTVDDVAERVEALAGLGFTATYVFSVGIDEPARVVDIVSDVAARVA</sequence>
<dbReference type="Gene3D" id="3.20.20.30">
    <property type="entry name" value="Luciferase-like domain"/>
    <property type="match status" value="1"/>
</dbReference>
<dbReference type="GO" id="GO:0046306">
    <property type="term" value="P:alkanesulfonate catabolic process"/>
    <property type="evidence" value="ECO:0007669"/>
    <property type="project" value="TreeGrafter"/>
</dbReference>
<dbReference type="EMBL" id="JYIY01000072">
    <property type="protein sequence ID" value="KJL36674.1"/>
    <property type="molecule type" value="Genomic_DNA"/>
</dbReference>
<gene>
    <name evidence="6" type="primary">fgd1_1</name>
    <name evidence="6" type="ORF">RR49_01424</name>
</gene>
<dbReference type="GO" id="GO:0008726">
    <property type="term" value="F:alkanesulfonate monooxygenase activity"/>
    <property type="evidence" value="ECO:0007669"/>
    <property type="project" value="TreeGrafter"/>
</dbReference>
<dbReference type="Pfam" id="PF00296">
    <property type="entry name" value="Bac_luciferase"/>
    <property type="match status" value="1"/>
</dbReference>
<comment type="caution">
    <text evidence="6">The sequence shown here is derived from an EMBL/GenBank/DDBJ whole genome shotgun (WGS) entry which is preliminary data.</text>
</comment>
<evidence type="ECO:0000313" key="6">
    <source>
        <dbReference type="EMBL" id="KJL36674.1"/>
    </source>
</evidence>
<dbReference type="EC" id="1.1.98.2" evidence="6"/>
<organism evidence="6 7">
    <name type="scientific">Microbacterium ginsengisoli</name>
    <dbReference type="NCBI Taxonomy" id="400772"/>
    <lineage>
        <taxon>Bacteria</taxon>
        <taxon>Bacillati</taxon>
        <taxon>Actinomycetota</taxon>
        <taxon>Actinomycetes</taxon>
        <taxon>Micrococcales</taxon>
        <taxon>Microbacteriaceae</taxon>
        <taxon>Microbacterium</taxon>
    </lineage>
</organism>
<dbReference type="PANTHER" id="PTHR42847">
    <property type="entry name" value="ALKANESULFONATE MONOOXYGENASE"/>
    <property type="match status" value="1"/>
</dbReference>
<proteinExistence type="predicted"/>
<dbReference type="AlphaFoldDB" id="A0A0F0LVG6"/>
<keyword evidence="1" id="KW-0285">Flavoprotein</keyword>
<keyword evidence="4" id="KW-0503">Monooxygenase</keyword>
<dbReference type="InterPro" id="IPR036661">
    <property type="entry name" value="Luciferase-like_sf"/>
</dbReference>
<keyword evidence="3 6" id="KW-0560">Oxidoreductase</keyword>
<dbReference type="PANTHER" id="PTHR42847:SF8">
    <property type="entry name" value="CONSERVED PROTEIN"/>
    <property type="match status" value="1"/>
</dbReference>
<dbReference type="Proteomes" id="UP000033451">
    <property type="component" value="Unassembled WGS sequence"/>
</dbReference>
<evidence type="ECO:0000256" key="3">
    <source>
        <dbReference type="ARBA" id="ARBA00023002"/>
    </source>
</evidence>
<protein>
    <submittedName>
        <fullName evidence="6">F420-dependent glucose-6-phosphate dehydrogenase</fullName>
        <ecNumber evidence="6">1.1.98.2</ecNumber>
    </submittedName>
</protein>
<dbReference type="GO" id="GO:0052749">
    <property type="term" value="F:glucose-6-phosphate dehydrogenase (coenzyme F420) activity"/>
    <property type="evidence" value="ECO:0007669"/>
    <property type="project" value="UniProtKB-EC"/>
</dbReference>
<evidence type="ECO:0000256" key="4">
    <source>
        <dbReference type="ARBA" id="ARBA00023033"/>
    </source>
</evidence>
<dbReference type="SUPFAM" id="SSF51679">
    <property type="entry name" value="Bacterial luciferase-like"/>
    <property type="match status" value="1"/>
</dbReference>
<dbReference type="InterPro" id="IPR050172">
    <property type="entry name" value="SsuD_RutA_monooxygenase"/>
</dbReference>
<dbReference type="InterPro" id="IPR019952">
    <property type="entry name" value="F420_OxRdatse_Rv1855c_pred"/>
</dbReference>
<evidence type="ECO:0000313" key="7">
    <source>
        <dbReference type="Proteomes" id="UP000033451"/>
    </source>
</evidence>
<keyword evidence="7" id="KW-1185">Reference proteome</keyword>
<evidence type="ECO:0000256" key="1">
    <source>
        <dbReference type="ARBA" id="ARBA00022630"/>
    </source>
</evidence>
<dbReference type="InterPro" id="IPR011251">
    <property type="entry name" value="Luciferase-like_dom"/>
</dbReference>